<protein>
    <submittedName>
        <fullName evidence="1">Uncharacterized protein</fullName>
    </submittedName>
</protein>
<dbReference type="Proteomes" id="UP000251960">
    <property type="component" value="Chromosome 10"/>
</dbReference>
<comment type="caution">
    <text evidence="1">The sequence shown here is derived from an EMBL/GenBank/DDBJ whole genome shotgun (WGS) entry which is preliminary data.</text>
</comment>
<sequence>MGYDDAMYGWGKGSGVFSACVRSSFNINALGMS</sequence>
<dbReference type="AlphaFoldDB" id="A0A3L6GD31"/>
<reference evidence="1" key="1">
    <citation type="journal article" date="2018" name="Nat. Genet.">
        <title>Extensive intraspecific gene order and gene structural variations between Mo17 and other maize genomes.</title>
        <authorList>
            <person name="Sun S."/>
            <person name="Zhou Y."/>
            <person name="Chen J."/>
            <person name="Shi J."/>
            <person name="Zhao H."/>
            <person name="Zhao H."/>
            <person name="Song W."/>
            <person name="Zhang M."/>
            <person name="Cui Y."/>
            <person name="Dong X."/>
            <person name="Liu H."/>
            <person name="Ma X."/>
            <person name="Jiao Y."/>
            <person name="Wang B."/>
            <person name="Wei X."/>
            <person name="Stein J.C."/>
            <person name="Glaubitz J.C."/>
            <person name="Lu F."/>
            <person name="Yu G."/>
            <person name="Liang C."/>
            <person name="Fengler K."/>
            <person name="Li B."/>
            <person name="Rafalski A."/>
            <person name="Schnable P.S."/>
            <person name="Ware D.H."/>
            <person name="Buckler E.S."/>
            <person name="Lai J."/>
        </authorList>
    </citation>
    <scope>NUCLEOTIDE SEQUENCE [LARGE SCALE GENOMIC DNA]</scope>
    <source>
        <tissue evidence="1">Seedling</tissue>
    </source>
</reference>
<name>A0A3L6GD31_MAIZE</name>
<dbReference type="EMBL" id="NCVQ01000002">
    <property type="protein sequence ID" value="PWZ44985.1"/>
    <property type="molecule type" value="Genomic_DNA"/>
</dbReference>
<gene>
    <name evidence="1" type="ORF">Zm00014a_037655</name>
</gene>
<accession>A0A3L6GD31</accession>
<proteinExistence type="predicted"/>
<evidence type="ECO:0000313" key="1">
    <source>
        <dbReference type="EMBL" id="PWZ44985.1"/>
    </source>
</evidence>
<organism evidence="1">
    <name type="scientific">Zea mays</name>
    <name type="common">Maize</name>
    <dbReference type="NCBI Taxonomy" id="4577"/>
    <lineage>
        <taxon>Eukaryota</taxon>
        <taxon>Viridiplantae</taxon>
        <taxon>Streptophyta</taxon>
        <taxon>Embryophyta</taxon>
        <taxon>Tracheophyta</taxon>
        <taxon>Spermatophyta</taxon>
        <taxon>Magnoliopsida</taxon>
        <taxon>Liliopsida</taxon>
        <taxon>Poales</taxon>
        <taxon>Poaceae</taxon>
        <taxon>PACMAD clade</taxon>
        <taxon>Panicoideae</taxon>
        <taxon>Andropogonodae</taxon>
        <taxon>Andropogoneae</taxon>
        <taxon>Tripsacinae</taxon>
        <taxon>Zea</taxon>
    </lineage>
</organism>